<dbReference type="Proteomes" id="UP000053127">
    <property type="component" value="Unassembled WGS sequence"/>
</dbReference>
<sequence>MPEGVGLPSDLDGESDDEDDEPWRETASLTVVPVPPLKLLPDTSSYVVIPAMVTPNTTAAATTGRRQLLTRAR</sequence>
<gene>
    <name evidence="2" type="ORF">AQI95_41270</name>
</gene>
<comment type="caution">
    <text evidence="2">The sequence shown here is derived from an EMBL/GenBank/DDBJ whole genome shotgun (WGS) entry which is preliminary data.</text>
</comment>
<evidence type="ECO:0000256" key="1">
    <source>
        <dbReference type="SAM" id="MobiDB-lite"/>
    </source>
</evidence>
<organism evidence="2 3">
    <name type="scientific">Streptomyces yokosukanensis</name>
    <dbReference type="NCBI Taxonomy" id="67386"/>
    <lineage>
        <taxon>Bacteria</taxon>
        <taxon>Bacillati</taxon>
        <taxon>Actinomycetota</taxon>
        <taxon>Actinomycetes</taxon>
        <taxon>Kitasatosporales</taxon>
        <taxon>Streptomycetaceae</taxon>
        <taxon>Streptomyces</taxon>
    </lineage>
</organism>
<evidence type="ECO:0000313" key="3">
    <source>
        <dbReference type="Proteomes" id="UP000053127"/>
    </source>
</evidence>
<evidence type="ECO:0000313" key="2">
    <source>
        <dbReference type="EMBL" id="KUM98335.1"/>
    </source>
</evidence>
<dbReference type="EMBL" id="LMWN01000078">
    <property type="protein sequence ID" value="KUM98335.1"/>
    <property type="molecule type" value="Genomic_DNA"/>
</dbReference>
<feature type="compositionally biased region" description="Low complexity" evidence="1">
    <location>
        <begin position="1"/>
        <end position="10"/>
    </location>
</feature>
<feature type="compositionally biased region" description="Acidic residues" evidence="1">
    <location>
        <begin position="11"/>
        <end position="22"/>
    </location>
</feature>
<dbReference type="AlphaFoldDB" id="A0A101NS43"/>
<reference evidence="2 3" key="1">
    <citation type="submission" date="2015-10" db="EMBL/GenBank/DDBJ databases">
        <title>Draft genome sequence of Streptomyces yokosukanensis DSM 40224, type strain for the species Streptomyces yokosukanensis.</title>
        <authorList>
            <person name="Ruckert C."/>
            <person name="Winkler A."/>
            <person name="Kalinowski J."/>
            <person name="Kampfer P."/>
            <person name="Glaeser S."/>
        </authorList>
    </citation>
    <scope>NUCLEOTIDE SEQUENCE [LARGE SCALE GENOMIC DNA]</scope>
    <source>
        <strain evidence="2 3">DSM 40224</strain>
    </source>
</reference>
<dbReference type="STRING" id="67386.AQI95_41270"/>
<proteinExistence type="predicted"/>
<feature type="region of interest" description="Disordered" evidence="1">
    <location>
        <begin position="1"/>
        <end position="27"/>
    </location>
</feature>
<protein>
    <submittedName>
        <fullName evidence="2">Uncharacterized protein</fullName>
    </submittedName>
</protein>
<accession>A0A101NS43</accession>
<name>A0A101NS43_9ACTN</name>
<keyword evidence="3" id="KW-1185">Reference proteome</keyword>